<reference evidence="1 2" key="1">
    <citation type="submission" date="2016-10" db="EMBL/GenBank/DDBJ databases">
        <authorList>
            <person name="de Groot N.N."/>
        </authorList>
    </citation>
    <scope>NUCLEOTIDE SEQUENCE [LARGE SCALE GENOMIC DNA]</scope>
    <source>
        <strain evidence="1 2">DSM 14789</strain>
    </source>
</reference>
<dbReference type="OrthoDB" id="6159612at2"/>
<keyword evidence="2" id="KW-1185">Reference proteome</keyword>
<protein>
    <submittedName>
        <fullName evidence="1">NAD(P)-dependent dehydrogenase, short-chain alcohol dehydrogenase family</fullName>
    </submittedName>
</protein>
<dbReference type="EMBL" id="FNGI01000011">
    <property type="protein sequence ID" value="SDM08246.1"/>
    <property type="molecule type" value="Genomic_DNA"/>
</dbReference>
<proteinExistence type="predicted"/>
<evidence type="ECO:0000313" key="1">
    <source>
        <dbReference type="EMBL" id="SDM08246.1"/>
    </source>
</evidence>
<dbReference type="SUPFAM" id="SSF51735">
    <property type="entry name" value="NAD(P)-binding Rossmann-fold domains"/>
    <property type="match status" value="1"/>
</dbReference>
<dbReference type="RefSeq" id="WP_089730373.1">
    <property type="nucleotide sequence ID" value="NZ_FNGI01000011.1"/>
</dbReference>
<dbReference type="STRING" id="119000.SAMN05661010_03301"/>
<organism evidence="1 2">
    <name type="scientific">Modicisalibacter muralis</name>
    <dbReference type="NCBI Taxonomy" id="119000"/>
    <lineage>
        <taxon>Bacteria</taxon>
        <taxon>Pseudomonadati</taxon>
        <taxon>Pseudomonadota</taxon>
        <taxon>Gammaproteobacteria</taxon>
        <taxon>Oceanospirillales</taxon>
        <taxon>Halomonadaceae</taxon>
        <taxon>Modicisalibacter</taxon>
    </lineage>
</organism>
<dbReference type="Gene3D" id="3.40.50.720">
    <property type="entry name" value="NAD(P)-binding Rossmann-like Domain"/>
    <property type="match status" value="1"/>
</dbReference>
<gene>
    <name evidence="1" type="ORF">SAMN05661010_03301</name>
</gene>
<dbReference type="InterPro" id="IPR036291">
    <property type="entry name" value="NAD(P)-bd_dom_sf"/>
</dbReference>
<evidence type="ECO:0000313" key="2">
    <source>
        <dbReference type="Proteomes" id="UP000198654"/>
    </source>
</evidence>
<sequence length="193" mass="19735">MRKRVLIAGGGELLESLSRAFLEEGASVALLTPDAASLEHVLDGLGGERDDRFGVVAGEGALDTLLSRLGRLDVLVCAPQALPRSVALESRLAEQVAGPSSLLQVARAWMHGRGGGRLVAVAPDGDSHAASMVREALAALVRRLADTAGSGIRVNLLCPQGASSASVADCARFLAGGAGRALNGQVLTLTYSS</sequence>
<accession>A0A1G9QB50</accession>
<dbReference type="Proteomes" id="UP000198654">
    <property type="component" value="Unassembled WGS sequence"/>
</dbReference>
<name>A0A1G9QB50_9GAMM</name>
<dbReference type="AlphaFoldDB" id="A0A1G9QB50"/>